<dbReference type="InParanoid" id="A0A068UHC4"/>
<evidence type="ECO:0000256" key="11">
    <source>
        <dbReference type="RuleBase" id="RU361156"/>
    </source>
</evidence>
<evidence type="ECO:0000256" key="8">
    <source>
        <dbReference type="ARBA" id="ARBA00023157"/>
    </source>
</evidence>
<dbReference type="PANTHER" id="PTHR11802">
    <property type="entry name" value="SERINE PROTEASE FAMILY S10 SERINE CARBOXYPEPTIDASE"/>
    <property type="match status" value="1"/>
</dbReference>
<dbReference type="InterPro" id="IPR029058">
    <property type="entry name" value="AB_hydrolase_fold"/>
</dbReference>
<dbReference type="InterPro" id="IPR001563">
    <property type="entry name" value="Peptidase_S10"/>
</dbReference>
<comment type="subcellular location">
    <subcellularLocation>
        <location evidence="1">Secreted</location>
    </subcellularLocation>
</comment>
<proteinExistence type="inferred from homology"/>
<comment type="function">
    <text evidence="10">Probable carboxypeptidase.</text>
</comment>
<dbReference type="PROSITE" id="PS00560">
    <property type="entry name" value="CARBOXYPEPT_SER_HIS"/>
    <property type="match status" value="1"/>
</dbReference>
<evidence type="ECO:0000256" key="4">
    <source>
        <dbReference type="ARBA" id="ARBA00022645"/>
    </source>
</evidence>
<keyword evidence="6 11" id="KW-0732">Signal</keyword>
<name>A0A068UHC4_COFCA</name>
<dbReference type="Pfam" id="PF00450">
    <property type="entry name" value="Peptidase_S10"/>
    <property type="match status" value="1"/>
</dbReference>
<evidence type="ECO:0000256" key="9">
    <source>
        <dbReference type="ARBA" id="ARBA00023180"/>
    </source>
</evidence>
<dbReference type="SUPFAM" id="SSF53474">
    <property type="entry name" value="alpha/beta-Hydrolases"/>
    <property type="match status" value="1"/>
</dbReference>
<evidence type="ECO:0000256" key="2">
    <source>
        <dbReference type="ARBA" id="ARBA00009431"/>
    </source>
</evidence>
<evidence type="ECO:0000256" key="1">
    <source>
        <dbReference type="ARBA" id="ARBA00004613"/>
    </source>
</evidence>
<keyword evidence="13" id="KW-1185">Reference proteome</keyword>
<keyword evidence="4 11" id="KW-0121">Carboxypeptidase</keyword>
<dbReference type="InterPro" id="IPR018202">
    <property type="entry name" value="Ser_caboxypep_ser_AS"/>
</dbReference>
<dbReference type="InterPro" id="IPR033124">
    <property type="entry name" value="Ser_caboxypep_his_AS"/>
</dbReference>
<keyword evidence="8" id="KW-1015">Disulfide bond</keyword>
<dbReference type="PRINTS" id="PR00724">
    <property type="entry name" value="CRBOXYPTASEC"/>
</dbReference>
<keyword evidence="3" id="KW-0964">Secreted</keyword>
<keyword evidence="7 11" id="KW-0378">Hydrolase</keyword>
<comment type="similarity">
    <text evidence="2 11">Belongs to the peptidase S10 family.</text>
</comment>
<evidence type="ECO:0000256" key="3">
    <source>
        <dbReference type="ARBA" id="ARBA00022525"/>
    </source>
</evidence>
<keyword evidence="9" id="KW-0325">Glycoprotein</keyword>
<dbReference type="PhylomeDB" id="A0A068UHC4"/>
<protein>
    <recommendedName>
        <fullName evidence="11">Carboxypeptidase</fullName>
        <ecNumber evidence="11">3.4.16.-</ecNumber>
    </recommendedName>
</protein>
<evidence type="ECO:0000256" key="5">
    <source>
        <dbReference type="ARBA" id="ARBA00022670"/>
    </source>
</evidence>
<dbReference type="AlphaFoldDB" id="A0A068UHC4"/>
<organism evidence="12 13">
    <name type="scientific">Coffea canephora</name>
    <name type="common">Robusta coffee</name>
    <dbReference type="NCBI Taxonomy" id="49390"/>
    <lineage>
        <taxon>Eukaryota</taxon>
        <taxon>Viridiplantae</taxon>
        <taxon>Streptophyta</taxon>
        <taxon>Embryophyta</taxon>
        <taxon>Tracheophyta</taxon>
        <taxon>Spermatophyta</taxon>
        <taxon>Magnoliopsida</taxon>
        <taxon>eudicotyledons</taxon>
        <taxon>Gunneridae</taxon>
        <taxon>Pentapetalae</taxon>
        <taxon>asterids</taxon>
        <taxon>lamiids</taxon>
        <taxon>Gentianales</taxon>
        <taxon>Rubiaceae</taxon>
        <taxon>Ixoroideae</taxon>
        <taxon>Gardenieae complex</taxon>
        <taxon>Bertiereae - Coffeeae clade</taxon>
        <taxon>Coffeeae</taxon>
        <taxon>Coffea</taxon>
    </lineage>
</organism>
<feature type="chain" id="PRO_5005104027" description="Carboxypeptidase" evidence="11">
    <location>
        <begin position="27"/>
        <end position="508"/>
    </location>
</feature>
<dbReference type="OMA" id="TEHGPCH"/>
<dbReference type="GO" id="GO:0006508">
    <property type="term" value="P:proteolysis"/>
    <property type="evidence" value="ECO:0007669"/>
    <property type="project" value="UniProtKB-KW"/>
</dbReference>
<dbReference type="EMBL" id="HG739108">
    <property type="protein sequence ID" value="CDP07043.1"/>
    <property type="molecule type" value="Genomic_DNA"/>
</dbReference>
<evidence type="ECO:0000256" key="7">
    <source>
        <dbReference type="ARBA" id="ARBA00022801"/>
    </source>
</evidence>
<gene>
    <name evidence="12" type="ORF">GSCOC_T00024139001</name>
</gene>
<evidence type="ECO:0000313" key="12">
    <source>
        <dbReference type="EMBL" id="CDP07043.1"/>
    </source>
</evidence>
<dbReference type="GO" id="GO:0005773">
    <property type="term" value="C:vacuole"/>
    <property type="evidence" value="ECO:0007669"/>
    <property type="project" value="TreeGrafter"/>
</dbReference>
<dbReference type="GO" id="GO:0004185">
    <property type="term" value="F:serine-type carboxypeptidase activity"/>
    <property type="evidence" value="ECO:0007669"/>
    <property type="project" value="UniProtKB-UniRule"/>
</dbReference>
<dbReference type="Proteomes" id="UP000295252">
    <property type="component" value="Chromosome I"/>
</dbReference>
<feature type="signal peptide" evidence="11">
    <location>
        <begin position="1"/>
        <end position="26"/>
    </location>
</feature>
<sequence length="508" mass="56355">MAFPLFLSLFQLLLIASPTLIPFAYANESHRKLSLSSSTLNFPKAQAERLIRQLNLFPELEINISPGHPGNLSGSRIEEKQFSLSCLGDSGATVENLGHHAGYYKLQHSKGARMFYLFFESRKSKSDPVVIWLTGGPGCSSELALFYENGPFKIANNLSLIWNDYGWDKVSNIIFVDQPIGTGFSYSSDKSDTRHNEEEVSNDLYDFIQAFFEEHPQYAKNDFYITGESYAGHYIPAFASRIQRGNKDKEGTGINLKGIAIGNGLTNPEIQYQAYTQYALDNKLITQADANTLSPLVSQCQQAIKSCGPDGGTSCRQAYSICNGLFNSILEIAGNINYYDIRKQCISNLCYDFSNMEKFLNEKSVRDALGVGDIEFVSCSGEVYQALITDWMRNLEVGVPAFLEDGVKVLVYAGECDLICNWLGNSRWVHAIEWSGQKDFEAAPDVPFVVDSVEAGLHKGHGPLSFLKVHDAGHMVPMDQPKASLVMIEKWMQGTLPVTGIADKPSTQ</sequence>
<accession>A0A068UHC4</accession>
<keyword evidence="5 11" id="KW-0645">Protease</keyword>
<dbReference type="EC" id="3.4.16.-" evidence="11"/>
<dbReference type="OrthoDB" id="443318at2759"/>
<evidence type="ECO:0000256" key="10">
    <source>
        <dbReference type="ARBA" id="ARBA00037399"/>
    </source>
</evidence>
<evidence type="ECO:0000256" key="6">
    <source>
        <dbReference type="ARBA" id="ARBA00022729"/>
    </source>
</evidence>
<dbReference type="PROSITE" id="PS00131">
    <property type="entry name" value="CARBOXYPEPT_SER_SER"/>
    <property type="match status" value="1"/>
</dbReference>
<dbReference type="Gene3D" id="3.40.50.1820">
    <property type="entry name" value="alpha/beta hydrolase"/>
    <property type="match status" value="1"/>
</dbReference>
<dbReference type="Gramene" id="CDP07043">
    <property type="protein sequence ID" value="CDP07043"/>
    <property type="gene ID" value="GSCOC_T00024139001"/>
</dbReference>
<reference evidence="13" key="1">
    <citation type="journal article" date="2014" name="Science">
        <title>The coffee genome provides insight into the convergent evolution of caffeine biosynthesis.</title>
        <authorList>
            <person name="Denoeud F."/>
            <person name="Carretero-Paulet L."/>
            <person name="Dereeper A."/>
            <person name="Droc G."/>
            <person name="Guyot R."/>
            <person name="Pietrella M."/>
            <person name="Zheng C."/>
            <person name="Alberti A."/>
            <person name="Anthony F."/>
            <person name="Aprea G."/>
            <person name="Aury J.M."/>
            <person name="Bento P."/>
            <person name="Bernard M."/>
            <person name="Bocs S."/>
            <person name="Campa C."/>
            <person name="Cenci A."/>
            <person name="Combes M.C."/>
            <person name="Crouzillat D."/>
            <person name="Da Silva C."/>
            <person name="Daddiego L."/>
            <person name="De Bellis F."/>
            <person name="Dussert S."/>
            <person name="Garsmeur O."/>
            <person name="Gayraud T."/>
            <person name="Guignon V."/>
            <person name="Jahn K."/>
            <person name="Jamilloux V."/>
            <person name="Joet T."/>
            <person name="Labadie K."/>
            <person name="Lan T."/>
            <person name="Leclercq J."/>
            <person name="Lepelley M."/>
            <person name="Leroy T."/>
            <person name="Li L.T."/>
            <person name="Librado P."/>
            <person name="Lopez L."/>
            <person name="Munoz A."/>
            <person name="Noel B."/>
            <person name="Pallavicini A."/>
            <person name="Perrotta G."/>
            <person name="Poncet V."/>
            <person name="Pot D."/>
            <person name="Priyono X."/>
            <person name="Rigoreau M."/>
            <person name="Rouard M."/>
            <person name="Rozas J."/>
            <person name="Tranchant-Dubreuil C."/>
            <person name="VanBuren R."/>
            <person name="Zhang Q."/>
            <person name="Andrade A.C."/>
            <person name="Argout X."/>
            <person name="Bertrand B."/>
            <person name="de Kochko A."/>
            <person name="Graziosi G."/>
            <person name="Henry R.J."/>
            <person name="Jayarama X."/>
            <person name="Ming R."/>
            <person name="Nagai C."/>
            <person name="Rounsley S."/>
            <person name="Sankoff D."/>
            <person name="Giuliano G."/>
            <person name="Albert V.A."/>
            <person name="Wincker P."/>
            <person name="Lashermes P."/>
        </authorList>
    </citation>
    <scope>NUCLEOTIDE SEQUENCE [LARGE SCALE GENOMIC DNA]</scope>
    <source>
        <strain evidence="13">cv. DH200-94</strain>
    </source>
</reference>
<dbReference type="PANTHER" id="PTHR11802:SF350">
    <property type="entry name" value="CARBOXYPEPTIDASE"/>
    <property type="match status" value="1"/>
</dbReference>
<dbReference type="FunFam" id="3.40.50.1820:FF:000060">
    <property type="entry name" value="Carboxypeptidase"/>
    <property type="match status" value="1"/>
</dbReference>
<evidence type="ECO:0000313" key="13">
    <source>
        <dbReference type="Proteomes" id="UP000295252"/>
    </source>
</evidence>
<dbReference type="GO" id="GO:0005576">
    <property type="term" value="C:extracellular region"/>
    <property type="evidence" value="ECO:0007669"/>
    <property type="project" value="UniProtKB-SubCell"/>
</dbReference>